<dbReference type="Proteomes" id="UP000269396">
    <property type="component" value="Unassembled WGS sequence"/>
</dbReference>
<evidence type="ECO:0000313" key="2">
    <source>
        <dbReference type="Proteomes" id="UP000269396"/>
    </source>
</evidence>
<dbReference type="AlphaFoldDB" id="A0A183NDU5"/>
<evidence type="ECO:0000313" key="1">
    <source>
        <dbReference type="EMBL" id="VDO69057.1"/>
    </source>
</evidence>
<keyword evidence="2" id="KW-1185">Reference proteome</keyword>
<accession>A0A183NDU5</accession>
<gene>
    <name evidence="1" type="ORF">SMTD_LOCUS281</name>
</gene>
<proteinExistence type="predicted"/>
<organism evidence="1 2">
    <name type="scientific">Schistosoma mattheei</name>
    <dbReference type="NCBI Taxonomy" id="31246"/>
    <lineage>
        <taxon>Eukaryota</taxon>
        <taxon>Metazoa</taxon>
        <taxon>Spiralia</taxon>
        <taxon>Lophotrochozoa</taxon>
        <taxon>Platyhelminthes</taxon>
        <taxon>Trematoda</taxon>
        <taxon>Digenea</taxon>
        <taxon>Strigeidida</taxon>
        <taxon>Schistosomatoidea</taxon>
        <taxon>Schistosomatidae</taxon>
        <taxon>Schistosoma</taxon>
    </lineage>
</organism>
<name>A0A183NDU5_9TREM</name>
<protein>
    <submittedName>
        <fullName evidence="1">Uncharacterized protein</fullName>
    </submittedName>
</protein>
<dbReference type="STRING" id="31246.A0A183NDU5"/>
<reference evidence="1 2" key="1">
    <citation type="submission" date="2018-11" db="EMBL/GenBank/DDBJ databases">
        <authorList>
            <consortium name="Pathogen Informatics"/>
        </authorList>
    </citation>
    <scope>NUCLEOTIDE SEQUENCE [LARGE SCALE GENOMIC DNA]</scope>
    <source>
        <strain>Denwood</strain>
        <strain evidence="2">Zambia</strain>
    </source>
</reference>
<sequence length="152" mass="17539">MIPEYAATLILKLSDNHHQVHYSPESHDSSFSDLKRYIHRMCASTIILIAGFASVVATATFLNEQIRISEQATKAALLQSRLFGKWSQNLILVPGRKLLKYGLVKKVSILNFYGVRFLKSRSRFVNFIQSKQESLTFYIFRNLSFWIVITLH</sequence>
<dbReference type="EMBL" id="UZAL01000219">
    <property type="protein sequence ID" value="VDO69057.1"/>
    <property type="molecule type" value="Genomic_DNA"/>
</dbReference>